<comment type="function">
    <text evidence="10">Catalyzes the reduction of fatty acyl-CoA to fatty alcohols.</text>
</comment>
<dbReference type="OrthoDB" id="429813at2759"/>
<dbReference type="InterPro" id="IPR036291">
    <property type="entry name" value="NAD(P)-bd_dom_sf"/>
</dbReference>
<dbReference type="Pfam" id="PF07993">
    <property type="entry name" value="NAD_binding_4"/>
    <property type="match status" value="1"/>
</dbReference>
<dbReference type="CDD" id="cd05236">
    <property type="entry name" value="FAR-N_SDR_e"/>
    <property type="match status" value="1"/>
</dbReference>
<dbReference type="AlphaFoldDB" id="A0A8S4I0P4"/>
<dbReference type="Proteomes" id="UP000838878">
    <property type="component" value="Chromosome 1"/>
</dbReference>
<evidence type="ECO:0000256" key="5">
    <source>
        <dbReference type="ARBA" id="ARBA00022857"/>
    </source>
</evidence>
<evidence type="ECO:0000256" key="9">
    <source>
        <dbReference type="ARBA" id="ARBA00052530"/>
    </source>
</evidence>
<evidence type="ECO:0000256" key="3">
    <source>
        <dbReference type="ARBA" id="ARBA00022516"/>
    </source>
</evidence>
<evidence type="ECO:0000256" key="2">
    <source>
        <dbReference type="ARBA" id="ARBA00005928"/>
    </source>
</evidence>
<feature type="domain" description="Fatty acyl-CoA reductase C-terminal" evidence="11">
    <location>
        <begin position="387"/>
        <end position="479"/>
    </location>
</feature>
<keyword evidence="3 10" id="KW-0444">Lipid biosynthesis</keyword>
<reference evidence="13" key="1">
    <citation type="submission" date="2021-12" db="EMBL/GenBank/DDBJ databases">
        <authorList>
            <person name="Martin H S."/>
        </authorList>
    </citation>
    <scope>NUCLEOTIDE SEQUENCE</scope>
</reference>
<evidence type="ECO:0000259" key="11">
    <source>
        <dbReference type="Pfam" id="PF03015"/>
    </source>
</evidence>
<dbReference type="PANTHER" id="PTHR11011">
    <property type="entry name" value="MALE STERILITY PROTEIN 2-RELATED"/>
    <property type="match status" value="1"/>
</dbReference>
<feature type="non-terminal residue" evidence="13">
    <location>
        <position position="521"/>
    </location>
</feature>
<dbReference type="InterPro" id="IPR033640">
    <property type="entry name" value="FAR_C"/>
</dbReference>
<dbReference type="EMBL" id="OV170221">
    <property type="protein sequence ID" value="CAH0712963.1"/>
    <property type="molecule type" value="Genomic_DNA"/>
</dbReference>
<keyword evidence="14" id="KW-1185">Reference proteome</keyword>
<proteinExistence type="inferred from homology"/>
<dbReference type="EC" id="1.2.1.84" evidence="10"/>
<dbReference type="Gene3D" id="3.40.50.720">
    <property type="entry name" value="NAD(P)-binding Rossmann-like Domain"/>
    <property type="match status" value="1"/>
</dbReference>
<dbReference type="SUPFAM" id="SSF51735">
    <property type="entry name" value="NAD(P)-binding Rossmann-fold domains"/>
    <property type="match status" value="1"/>
</dbReference>
<keyword evidence="6 10" id="KW-1133">Transmembrane helix</keyword>
<dbReference type="PANTHER" id="PTHR11011:SF60">
    <property type="entry name" value="FATTY ACYL-COA REDUCTASE-RELATED"/>
    <property type="match status" value="1"/>
</dbReference>
<evidence type="ECO:0000256" key="8">
    <source>
        <dbReference type="ARBA" id="ARBA00023136"/>
    </source>
</evidence>
<comment type="catalytic activity">
    <reaction evidence="9 10">
        <text>a long-chain fatty acyl-CoA + 2 NADPH + 2 H(+) = a long-chain primary fatty alcohol + 2 NADP(+) + CoA</text>
        <dbReference type="Rhea" id="RHEA:52716"/>
        <dbReference type="ChEBI" id="CHEBI:15378"/>
        <dbReference type="ChEBI" id="CHEBI:57287"/>
        <dbReference type="ChEBI" id="CHEBI:57783"/>
        <dbReference type="ChEBI" id="CHEBI:58349"/>
        <dbReference type="ChEBI" id="CHEBI:77396"/>
        <dbReference type="ChEBI" id="CHEBI:83139"/>
        <dbReference type="EC" id="1.2.1.84"/>
    </reaction>
</comment>
<evidence type="ECO:0000313" key="13">
    <source>
        <dbReference type="EMBL" id="CAH0712963.1"/>
    </source>
</evidence>
<keyword evidence="4 10" id="KW-0812">Transmembrane</keyword>
<evidence type="ECO:0000313" key="14">
    <source>
        <dbReference type="Proteomes" id="UP000838878"/>
    </source>
</evidence>
<organism evidence="13 14">
    <name type="scientific">Brenthis ino</name>
    <name type="common">lesser marbled fritillary</name>
    <dbReference type="NCBI Taxonomy" id="405034"/>
    <lineage>
        <taxon>Eukaryota</taxon>
        <taxon>Metazoa</taxon>
        <taxon>Ecdysozoa</taxon>
        <taxon>Arthropoda</taxon>
        <taxon>Hexapoda</taxon>
        <taxon>Insecta</taxon>
        <taxon>Pterygota</taxon>
        <taxon>Neoptera</taxon>
        <taxon>Endopterygota</taxon>
        <taxon>Lepidoptera</taxon>
        <taxon>Glossata</taxon>
        <taxon>Ditrysia</taxon>
        <taxon>Papilionoidea</taxon>
        <taxon>Nymphalidae</taxon>
        <taxon>Heliconiinae</taxon>
        <taxon>Argynnini</taxon>
        <taxon>Brenthis</taxon>
    </lineage>
</organism>
<accession>A0A8S4I0P4</accession>
<dbReference type="GO" id="GO:0102965">
    <property type="term" value="F:alcohol-forming long-chain fatty acyl-CoA reductase activity"/>
    <property type="evidence" value="ECO:0007669"/>
    <property type="project" value="UniProtKB-EC"/>
</dbReference>
<dbReference type="InterPro" id="IPR026055">
    <property type="entry name" value="FAR"/>
</dbReference>
<keyword evidence="8 10" id="KW-0472">Membrane</keyword>
<evidence type="ECO:0000256" key="10">
    <source>
        <dbReference type="RuleBase" id="RU363097"/>
    </source>
</evidence>
<dbReference type="FunFam" id="3.40.50.720:FF:000143">
    <property type="entry name" value="Fatty acyl-CoA reductase"/>
    <property type="match status" value="1"/>
</dbReference>
<keyword evidence="5 10" id="KW-0521">NADP</keyword>
<protein>
    <recommendedName>
        <fullName evidence="10">Fatty acyl-CoA reductase</fullName>
        <ecNumber evidence="10">1.2.1.84</ecNumber>
    </recommendedName>
</protein>
<sequence>MVLNEQTEMKIDDPPHIVEGSEESQIQKMFSGSTVFVTGGTGFLGKLLVEKLLRSCPDIKKLYLLTRAKKNKNAMERLQEQFEDLLYDKLRKEKPDFMQKIGIIEGDMCQINLGMSDADRGKIIQEVEFIFHGAATVRFDETLKTAVEINVRGTREMLQLAHACTKLRALVHISTAYSNCNLSEIDEKFYDINLPGEKLINLVENTDENTLKKMTLGLIGDLPNTYAYTKSAAEDIIQKHSQGLPVAIIRPSIVISTMREPVPGWIDNIYGPTGMVLGVCLGLIHSLQCNPRAIADLVPGDYVINGIIAVAWKTAKDYPVNCEHSPSDNSPTVYNYVSSEQNPITWGKFINILEVYGFHMVFTQIMWKYVLWMTPSKFLHNFYCLLLHWIPAYVVDTIAITIRKKPVLRKAYEKIGKFSEVISFFAIREWKFHNKNTLNLLKELDDADKHIFNFDIGSFKWDEYFKDYLKGIRLYLLKDPLETIPQAKKKYFKLVLAHYFLVSLIVFGLLKLMWCLMKLFM</sequence>
<evidence type="ECO:0000256" key="7">
    <source>
        <dbReference type="ARBA" id="ARBA00023098"/>
    </source>
</evidence>
<keyword evidence="10" id="KW-0560">Oxidoreductase</keyword>
<comment type="subcellular location">
    <subcellularLocation>
        <location evidence="1">Membrane</location>
        <topology evidence="1">Multi-pass membrane protein</topology>
    </subcellularLocation>
</comment>
<keyword evidence="7 10" id="KW-0443">Lipid metabolism</keyword>
<dbReference type="GO" id="GO:0005777">
    <property type="term" value="C:peroxisome"/>
    <property type="evidence" value="ECO:0007669"/>
    <property type="project" value="TreeGrafter"/>
</dbReference>
<dbReference type="InterPro" id="IPR013120">
    <property type="entry name" value="FAR_NAD-bd"/>
</dbReference>
<evidence type="ECO:0000256" key="4">
    <source>
        <dbReference type="ARBA" id="ARBA00022692"/>
    </source>
</evidence>
<feature type="transmembrane region" description="Helical" evidence="10">
    <location>
        <begin position="494"/>
        <end position="514"/>
    </location>
</feature>
<feature type="transmembrane region" description="Helical" evidence="10">
    <location>
        <begin position="379"/>
        <end position="402"/>
    </location>
</feature>
<dbReference type="GO" id="GO:0035336">
    <property type="term" value="P:long-chain fatty-acyl-CoA metabolic process"/>
    <property type="evidence" value="ECO:0007669"/>
    <property type="project" value="TreeGrafter"/>
</dbReference>
<dbReference type="Pfam" id="PF03015">
    <property type="entry name" value="Sterile"/>
    <property type="match status" value="1"/>
</dbReference>
<dbReference type="GO" id="GO:0080019">
    <property type="term" value="F:alcohol-forming very long-chain fatty acyl-CoA reductase activity"/>
    <property type="evidence" value="ECO:0007669"/>
    <property type="project" value="InterPro"/>
</dbReference>
<name>A0A8S4I0P4_9NEOP</name>
<comment type="similarity">
    <text evidence="2 10">Belongs to the fatty acyl-CoA reductase family.</text>
</comment>
<evidence type="ECO:0000259" key="12">
    <source>
        <dbReference type="Pfam" id="PF07993"/>
    </source>
</evidence>
<evidence type="ECO:0000256" key="1">
    <source>
        <dbReference type="ARBA" id="ARBA00004141"/>
    </source>
</evidence>
<dbReference type="CDD" id="cd09071">
    <property type="entry name" value="FAR_C"/>
    <property type="match status" value="1"/>
</dbReference>
<evidence type="ECO:0000256" key="6">
    <source>
        <dbReference type="ARBA" id="ARBA00022989"/>
    </source>
</evidence>
<feature type="domain" description="Thioester reductase (TE)" evidence="12">
    <location>
        <begin position="37"/>
        <end position="307"/>
    </location>
</feature>
<dbReference type="GO" id="GO:0016020">
    <property type="term" value="C:membrane"/>
    <property type="evidence" value="ECO:0007669"/>
    <property type="project" value="UniProtKB-SubCell"/>
</dbReference>
<gene>
    <name evidence="13" type="ORF">BINO364_LOCUS173</name>
</gene>